<evidence type="ECO:0000256" key="1">
    <source>
        <dbReference type="SAM" id="Phobius"/>
    </source>
</evidence>
<dbReference type="AlphaFoldDB" id="A0A9X1FPY3"/>
<evidence type="ECO:0000313" key="2">
    <source>
        <dbReference type="EMBL" id="MBW2938544.1"/>
    </source>
</evidence>
<gene>
    <name evidence="2" type="ORF">KXJ69_10525</name>
</gene>
<dbReference type="EMBL" id="JAHWDP010000004">
    <property type="protein sequence ID" value="MBW2938544.1"/>
    <property type="molecule type" value="Genomic_DNA"/>
</dbReference>
<keyword evidence="1" id="KW-1133">Transmembrane helix</keyword>
<keyword evidence="3" id="KW-1185">Reference proteome</keyword>
<comment type="caution">
    <text evidence="2">The sequence shown here is derived from an EMBL/GenBank/DDBJ whole genome shotgun (WGS) entry which is preliminary data.</text>
</comment>
<organism evidence="2 3">
    <name type="scientific">Halomarinibacterium sedimenti</name>
    <dbReference type="NCBI Taxonomy" id="2857106"/>
    <lineage>
        <taxon>Bacteria</taxon>
        <taxon>Pseudomonadati</taxon>
        <taxon>Bacteroidota</taxon>
        <taxon>Flavobacteriia</taxon>
        <taxon>Flavobacteriales</taxon>
        <taxon>Flavobacteriaceae</taxon>
        <taxon>Halomarinibacterium</taxon>
    </lineage>
</organism>
<keyword evidence="1" id="KW-0812">Transmembrane</keyword>
<feature type="transmembrane region" description="Helical" evidence="1">
    <location>
        <begin position="35"/>
        <end position="57"/>
    </location>
</feature>
<protein>
    <submittedName>
        <fullName evidence="2">Uncharacterized protein</fullName>
    </submittedName>
</protein>
<reference evidence="2" key="1">
    <citation type="submission" date="2021-07" db="EMBL/GenBank/DDBJ databases">
        <title>Aureisphaera sp. CAU 1614 isolated from sea sediment.</title>
        <authorList>
            <person name="Kim W."/>
        </authorList>
    </citation>
    <scope>NUCLEOTIDE SEQUENCE</scope>
    <source>
        <strain evidence="2">CAU 1614</strain>
    </source>
</reference>
<sequence length="65" mass="7260">MKIFRYIIIVVALALLIYNATKLNFESLFVGDSKVAIICILASACAILLMVILNISYRIKGNRKV</sequence>
<name>A0A9X1FPY3_9FLAO</name>
<keyword evidence="1" id="KW-0472">Membrane</keyword>
<dbReference type="RefSeq" id="WP_219053073.1">
    <property type="nucleotide sequence ID" value="NZ_JAHWDP010000004.1"/>
</dbReference>
<evidence type="ECO:0000313" key="3">
    <source>
        <dbReference type="Proteomes" id="UP001138686"/>
    </source>
</evidence>
<accession>A0A9X1FPY3</accession>
<proteinExistence type="predicted"/>
<dbReference type="Proteomes" id="UP001138686">
    <property type="component" value="Unassembled WGS sequence"/>
</dbReference>